<keyword evidence="2" id="KW-1185">Reference proteome</keyword>
<dbReference type="SUPFAM" id="SSF55961">
    <property type="entry name" value="Bet v1-like"/>
    <property type="match status" value="1"/>
</dbReference>
<reference evidence="1 2" key="1">
    <citation type="submission" date="2018-02" db="EMBL/GenBank/DDBJ databases">
        <title>The draft genome of Phyllobacterium sp. 1N-3.</title>
        <authorList>
            <person name="Liu L."/>
            <person name="Li L."/>
            <person name="Zhang X."/>
            <person name="Wang T."/>
            <person name="Liang L."/>
        </authorList>
    </citation>
    <scope>NUCLEOTIDE SEQUENCE [LARGE SCALE GENOMIC DNA]</scope>
    <source>
        <strain evidence="1 2">1N-3</strain>
    </source>
</reference>
<dbReference type="AlphaFoldDB" id="A0A2S9IMD6"/>
<evidence type="ECO:0000313" key="1">
    <source>
        <dbReference type="EMBL" id="PRD41642.1"/>
    </source>
</evidence>
<dbReference type="InterPro" id="IPR023393">
    <property type="entry name" value="START-like_dom_sf"/>
</dbReference>
<accession>A0A2S9IMD6</accession>
<proteinExistence type="predicted"/>
<comment type="caution">
    <text evidence="1">The sequence shown here is derived from an EMBL/GenBank/DDBJ whole genome shotgun (WGS) entry which is preliminary data.</text>
</comment>
<dbReference type="Gene3D" id="3.30.530.20">
    <property type="match status" value="1"/>
</dbReference>
<dbReference type="RefSeq" id="WP_105743780.1">
    <property type="nucleotide sequence ID" value="NZ_PVBR01000018.1"/>
</dbReference>
<evidence type="ECO:0000313" key="2">
    <source>
        <dbReference type="Proteomes" id="UP000239434"/>
    </source>
</evidence>
<dbReference type="Pfam" id="PF06240">
    <property type="entry name" value="COXG"/>
    <property type="match status" value="1"/>
</dbReference>
<sequence>MDLTGEERIAAPREAVWRALNDIETLKACIPGCESLEKRTATEIDAALGVRLGPVKVRFHGELELSNLNPPVSYTISGAGKGSIAGFVHGSADVVLIEDGGETVLIYAIRGDAGGEIAQFGTRLLSSTSRKLADRFFSSIGKAASDGRSET</sequence>
<protein>
    <submittedName>
        <fullName evidence="1">Carbon monoxide dehydrogenase</fullName>
    </submittedName>
</protein>
<name>A0A2S9IMD6_9HYPH</name>
<dbReference type="EMBL" id="PVBR01000018">
    <property type="protein sequence ID" value="PRD41642.1"/>
    <property type="molecule type" value="Genomic_DNA"/>
</dbReference>
<dbReference type="PANTHER" id="PTHR38588">
    <property type="entry name" value="BLL0334 PROTEIN"/>
    <property type="match status" value="1"/>
</dbReference>
<dbReference type="InterPro" id="IPR010419">
    <property type="entry name" value="CO_DH_gsu"/>
</dbReference>
<gene>
    <name evidence="1" type="ORF">C5748_20410</name>
</gene>
<organism evidence="1 2">
    <name type="scientific">Phyllobacterium phragmitis</name>
    <dbReference type="NCBI Taxonomy" id="2670329"/>
    <lineage>
        <taxon>Bacteria</taxon>
        <taxon>Pseudomonadati</taxon>
        <taxon>Pseudomonadota</taxon>
        <taxon>Alphaproteobacteria</taxon>
        <taxon>Hyphomicrobiales</taxon>
        <taxon>Phyllobacteriaceae</taxon>
        <taxon>Phyllobacterium</taxon>
    </lineage>
</organism>
<dbReference type="CDD" id="cd05018">
    <property type="entry name" value="CoxG"/>
    <property type="match status" value="1"/>
</dbReference>
<dbReference type="PANTHER" id="PTHR38588:SF1">
    <property type="entry name" value="BLL0334 PROTEIN"/>
    <property type="match status" value="1"/>
</dbReference>
<dbReference type="Proteomes" id="UP000239434">
    <property type="component" value="Unassembled WGS sequence"/>
</dbReference>